<organism evidence="1">
    <name type="scientific">Rhizophora mucronata</name>
    <name type="common">Asiatic mangrove</name>
    <dbReference type="NCBI Taxonomy" id="61149"/>
    <lineage>
        <taxon>Eukaryota</taxon>
        <taxon>Viridiplantae</taxon>
        <taxon>Streptophyta</taxon>
        <taxon>Embryophyta</taxon>
        <taxon>Tracheophyta</taxon>
        <taxon>Spermatophyta</taxon>
        <taxon>Magnoliopsida</taxon>
        <taxon>eudicotyledons</taxon>
        <taxon>Gunneridae</taxon>
        <taxon>Pentapetalae</taxon>
        <taxon>rosids</taxon>
        <taxon>fabids</taxon>
        <taxon>Malpighiales</taxon>
        <taxon>Rhizophoraceae</taxon>
        <taxon>Rhizophora</taxon>
    </lineage>
</organism>
<name>A0A2P2NSQ6_RHIMU</name>
<protein>
    <submittedName>
        <fullName evidence="1">Uncharacterized protein</fullName>
    </submittedName>
</protein>
<proteinExistence type="predicted"/>
<sequence>MPYIKPQVQKDVYFANCLAERFPMMPSTRFISVFWVKA</sequence>
<dbReference type="EMBL" id="GGEC01064990">
    <property type="protein sequence ID" value="MBX45474.1"/>
    <property type="molecule type" value="Transcribed_RNA"/>
</dbReference>
<reference evidence="1" key="1">
    <citation type="submission" date="2018-02" db="EMBL/GenBank/DDBJ databases">
        <title>Rhizophora mucronata_Transcriptome.</title>
        <authorList>
            <person name="Meera S.P."/>
            <person name="Sreeshan A."/>
            <person name="Augustine A."/>
        </authorList>
    </citation>
    <scope>NUCLEOTIDE SEQUENCE</scope>
    <source>
        <tissue evidence="1">Leaf</tissue>
    </source>
</reference>
<accession>A0A2P2NSQ6</accession>
<evidence type="ECO:0000313" key="1">
    <source>
        <dbReference type="EMBL" id="MBX45474.1"/>
    </source>
</evidence>
<dbReference type="AlphaFoldDB" id="A0A2P2NSQ6"/>